<organism evidence="1 2">
    <name type="scientific">Parathielavia hyrcaniae</name>
    <dbReference type="NCBI Taxonomy" id="113614"/>
    <lineage>
        <taxon>Eukaryota</taxon>
        <taxon>Fungi</taxon>
        <taxon>Dikarya</taxon>
        <taxon>Ascomycota</taxon>
        <taxon>Pezizomycotina</taxon>
        <taxon>Sordariomycetes</taxon>
        <taxon>Sordariomycetidae</taxon>
        <taxon>Sordariales</taxon>
        <taxon>Chaetomiaceae</taxon>
        <taxon>Parathielavia</taxon>
    </lineage>
</organism>
<dbReference type="Proteomes" id="UP001305647">
    <property type="component" value="Unassembled WGS sequence"/>
</dbReference>
<dbReference type="EMBL" id="MU863631">
    <property type="protein sequence ID" value="KAK4102530.1"/>
    <property type="molecule type" value="Genomic_DNA"/>
</dbReference>
<dbReference type="AlphaFoldDB" id="A0AAN6Q682"/>
<sequence length="124" mass="14008">MVGIGVGDNIKLTEYAWALYKGYKEPSADFGQLATELQSLYVVLAEIFDFLWENDSDNNDDDDKGDALETSRRNRLSILTDGCRDLLRDMEALERLRVRRERDTVVYPREHLAGVEPGGGEPGI</sequence>
<accession>A0AAN6Q682</accession>
<evidence type="ECO:0000313" key="2">
    <source>
        <dbReference type="Proteomes" id="UP001305647"/>
    </source>
</evidence>
<comment type="caution">
    <text evidence="1">The sequence shown here is derived from an EMBL/GenBank/DDBJ whole genome shotgun (WGS) entry which is preliminary data.</text>
</comment>
<keyword evidence="2" id="KW-1185">Reference proteome</keyword>
<protein>
    <submittedName>
        <fullName evidence="1">Uncharacterized protein</fullName>
    </submittedName>
</protein>
<name>A0AAN6Q682_9PEZI</name>
<evidence type="ECO:0000313" key="1">
    <source>
        <dbReference type="EMBL" id="KAK4102530.1"/>
    </source>
</evidence>
<reference evidence="1" key="2">
    <citation type="submission" date="2023-05" db="EMBL/GenBank/DDBJ databases">
        <authorList>
            <consortium name="Lawrence Berkeley National Laboratory"/>
            <person name="Steindorff A."/>
            <person name="Hensen N."/>
            <person name="Bonometti L."/>
            <person name="Westerberg I."/>
            <person name="Brannstrom I.O."/>
            <person name="Guillou S."/>
            <person name="Cros-Aarteil S."/>
            <person name="Calhoun S."/>
            <person name="Haridas S."/>
            <person name="Kuo A."/>
            <person name="Mondo S."/>
            <person name="Pangilinan J."/>
            <person name="Riley R."/>
            <person name="Labutti K."/>
            <person name="Andreopoulos B."/>
            <person name="Lipzen A."/>
            <person name="Chen C."/>
            <person name="Yanf M."/>
            <person name="Daum C."/>
            <person name="Ng V."/>
            <person name="Clum A."/>
            <person name="Ohm R."/>
            <person name="Martin F."/>
            <person name="Silar P."/>
            <person name="Natvig D."/>
            <person name="Lalanne C."/>
            <person name="Gautier V."/>
            <person name="Ament-Velasquez S.L."/>
            <person name="Kruys A."/>
            <person name="Hutchinson M.I."/>
            <person name="Powell A.J."/>
            <person name="Barry K."/>
            <person name="Miller A.N."/>
            <person name="Grigoriev I.V."/>
            <person name="Debuchy R."/>
            <person name="Gladieux P."/>
            <person name="Thoren M.H."/>
            <person name="Johannesson H."/>
        </authorList>
    </citation>
    <scope>NUCLEOTIDE SEQUENCE</scope>
    <source>
        <strain evidence="1">CBS 757.83</strain>
    </source>
</reference>
<proteinExistence type="predicted"/>
<gene>
    <name evidence="1" type="ORF">N658DRAFT_495236</name>
</gene>
<reference evidence="1" key="1">
    <citation type="journal article" date="2023" name="Mol. Phylogenet. Evol.">
        <title>Genome-scale phylogeny and comparative genomics of the fungal order Sordariales.</title>
        <authorList>
            <person name="Hensen N."/>
            <person name="Bonometti L."/>
            <person name="Westerberg I."/>
            <person name="Brannstrom I.O."/>
            <person name="Guillou S."/>
            <person name="Cros-Aarteil S."/>
            <person name="Calhoun S."/>
            <person name="Haridas S."/>
            <person name="Kuo A."/>
            <person name="Mondo S."/>
            <person name="Pangilinan J."/>
            <person name="Riley R."/>
            <person name="LaButti K."/>
            <person name="Andreopoulos B."/>
            <person name="Lipzen A."/>
            <person name="Chen C."/>
            <person name="Yan M."/>
            <person name="Daum C."/>
            <person name="Ng V."/>
            <person name="Clum A."/>
            <person name="Steindorff A."/>
            <person name="Ohm R.A."/>
            <person name="Martin F."/>
            <person name="Silar P."/>
            <person name="Natvig D.O."/>
            <person name="Lalanne C."/>
            <person name="Gautier V."/>
            <person name="Ament-Velasquez S.L."/>
            <person name="Kruys A."/>
            <person name="Hutchinson M.I."/>
            <person name="Powell A.J."/>
            <person name="Barry K."/>
            <person name="Miller A.N."/>
            <person name="Grigoriev I.V."/>
            <person name="Debuchy R."/>
            <person name="Gladieux P."/>
            <person name="Hiltunen Thoren M."/>
            <person name="Johannesson H."/>
        </authorList>
    </citation>
    <scope>NUCLEOTIDE SEQUENCE</scope>
    <source>
        <strain evidence="1">CBS 757.83</strain>
    </source>
</reference>